<proteinExistence type="predicted"/>
<protein>
    <recommendedName>
        <fullName evidence="2">Reverse transcriptase domain-containing protein</fullName>
    </recommendedName>
</protein>
<evidence type="ECO:0000256" key="1">
    <source>
        <dbReference type="SAM" id="MobiDB-lite"/>
    </source>
</evidence>
<dbReference type="CDD" id="cd09077">
    <property type="entry name" value="R1-I-EN"/>
    <property type="match status" value="1"/>
</dbReference>
<feature type="region of interest" description="Disordered" evidence="1">
    <location>
        <begin position="251"/>
        <end position="272"/>
    </location>
</feature>
<dbReference type="GO" id="GO:0003824">
    <property type="term" value="F:catalytic activity"/>
    <property type="evidence" value="ECO:0007669"/>
    <property type="project" value="InterPro"/>
</dbReference>
<dbReference type="CDD" id="cd01650">
    <property type="entry name" value="RT_nLTR_like"/>
    <property type="match status" value="1"/>
</dbReference>
<feature type="compositionally biased region" description="Basic residues" evidence="1">
    <location>
        <begin position="89"/>
        <end position="99"/>
    </location>
</feature>
<sequence>MSAPIGSNKDAPILAASRELKERESTGDKPNRAAPRTVPNPTEIAKPLHREASSVAARLTASVEPKEATPDDATVMSASEGTDHDHLSSSKRRRLKKVRRAAERQELLTAAQGPLVNPKPAPGAIKATGSGAKHFADGVLKMWCEEAYALRWLTGTCDAITNPIPDTREPNETDFEAEPPLKHQVVDPDARTENKGPDRRLSLFFRVPESEIVTIKKQDRRIYYLLGNIYIRILDKDEPSQVVDAPPEAIASTSGTVTPRPMPSTRPGGVNTATAVCAPPLRRTDLIQANLQHSQTASASLRRLLETNPKTIAAIQEPWIRNGKMCGLGNTGGKILLDTRVSNPRTCILIPRHVPALLINELCSRDLTVVRLPRNELPDIVLASAYLPGDEDVPTPELGLLADYCEREKLELIIAADSNAHHTLWGNANTNARGENMLNFILSNNLILANSGSEPTFINARSQTIIDLTLITVGLSDQIHDWHVSSELSCSDHRWIRFAIKGDLPKPQPRRIPRRTDSAKFHKLVSSEIVKLTLPTIIDAQDIDKHANNLTSLLLTSYEQSCPLTVPRWGGKQNWWCPELERNRRKVRKLFNRAGNTMMPRDWDKYTVARRRFKKLLRTRKQECWRHFCTSIENNNLANRVKSCLSRETYRSVGCLKKPDNTYTKTDAETCELLLATHFPGCTIANEQSWQKYAERVTVNSDWQVADKIVTREKVTWAINSFLPFKAAGIDGIFPGLLRWGGSLIVDYLVPLFRACIAHRYIPLKWREVKIIFIPKPGREDYTQAKSFRPISLTSFLLKTLERLGDLEIRSRVSLAKFLHPNQHAYSSGKSTESSLHNVVSRIGNSLKIKQSTLGAFIDIEGAFDETNFTSITNALVTCGVPSTLTEWINNMLKQRAIQFTVNPPSLFRHFFSGQGCPQGGVLSPLLWNLVVNELITELNAINLYTVGYADDIAILASGNFESTLCDEKGFQSN</sequence>
<accession>A0A821X492</accession>
<dbReference type="InterPro" id="IPR000477">
    <property type="entry name" value="RT_dom"/>
</dbReference>
<dbReference type="Pfam" id="PF14529">
    <property type="entry name" value="Exo_endo_phos_2"/>
    <property type="match status" value="1"/>
</dbReference>
<feature type="compositionally biased region" description="Basic and acidic residues" evidence="1">
    <location>
        <begin position="18"/>
        <end position="31"/>
    </location>
</feature>
<dbReference type="EMBL" id="CAJOBZ010000064">
    <property type="protein sequence ID" value="CAF4935806.1"/>
    <property type="molecule type" value="Genomic_DNA"/>
</dbReference>
<dbReference type="SUPFAM" id="SSF56219">
    <property type="entry name" value="DNase I-like"/>
    <property type="match status" value="1"/>
</dbReference>
<keyword evidence="4" id="KW-1185">Reference proteome</keyword>
<feature type="region of interest" description="Disordered" evidence="1">
    <location>
        <begin position="1"/>
        <end position="100"/>
    </location>
</feature>
<dbReference type="OrthoDB" id="6932013at2759"/>
<dbReference type="AlphaFoldDB" id="A0A821X492"/>
<dbReference type="GO" id="GO:0071897">
    <property type="term" value="P:DNA biosynthetic process"/>
    <property type="evidence" value="ECO:0007669"/>
    <property type="project" value="UniProtKB-ARBA"/>
</dbReference>
<reference evidence="3" key="1">
    <citation type="submission" date="2021-02" db="EMBL/GenBank/DDBJ databases">
        <authorList>
            <person name="Steward A R."/>
        </authorList>
    </citation>
    <scope>NUCLEOTIDE SEQUENCE</scope>
</reference>
<organism evidence="3 4">
    <name type="scientific">Pieris macdunnoughi</name>
    <dbReference type="NCBI Taxonomy" id="345717"/>
    <lineage>
        <taxon>Eukaryota</taxon>
        <taxon>Metazoa</taxon>
        <taxon>Ecdysozoa</taxon>
        <taxon>Arthropoda</taxon>
        <taxon>Hexapoda</taxon>
        <taxon>Insecta</taxon>
        <taxon>Pterygota</taxon>
        <taxon>Neoptera</taxon>
        <taxon>Endopterygota</taxon>
        <taxon>Lepidoptera</taxon>
        <taxon>Glossata</taxon>
        <taxon>Ditrysia</taxon>
        <taxon>Papilionoidea</taxon>
        <taxon>Pieridae</taxon>
        <taxon>Pierinae</taxon>
        <taxon>Pieris</taxon>
    </lineage>
</organism>
<dbReference type="PROSITE" id="PS50878">
    <property type="entry name" value="RT_POL"/>
    <property type="match status" value="1"/>
</dbReference>
<feature type="domain" description="Reverse transcriptase" evidence="2">
    <location>
        <begin position="755"/>
        <end position="974"/>
    </location>
</feature>
<dbReference type="SUPFAM" id="SSF56672">
    <property type="entry name" value="DNA/RNA polymerases"/>
    <property type="match status" value="1"/>
</dbReference>
<evidence type="ECO:0000313" key="3">
    <source>
        <dbReference type="EMBL" id="CAF4935806.1"/>
    </source>
</evidence>
<dbReference type="Gene3D" id="3.60.10.10">
    <property type="entry name" value="Endonuclease/exonuclease/phosphatase"/>
    <property type="match status" value="1"/>
</dbReference>
<dbReference type="InterPro" id="IPR043502">
    <property type="entry name" value="DNA/RNA_pol_sf"/>
</dbReference>
<gene>
    <name evidence="3" type="ORF">PMACD_LOCUS14254</name>
</gene>
<dbReference type="InterPro" id="IPR036691">
    <property type="entry name" value="Endo/exonu/phosph_ase_sf"/>
</dbReference>
<dbReference type="Proteomes" id="UP000663880">
    <property type="component" value="Unassembled WGS sequence"/>
</dbReference>
<comment type="caution">
    <text evidence="3">The sequence shown here is derived from an EMBL/GenBank/DDBJ whole genome shotgun (WGS) entry which is preliminary data.</text>
</comment>
<dbReference type="InterPro" id="IPR005135">
    <property type="entry name" value="Endo/exonuclease/phosphatase"/>
</dbReference>
<evidence type="ECO:0000259" key="2">
    <source>
        <dbReference type="PROSITE" id="PS50878"/>
    </source>
</evidence>
<evidence type="ECO:0000313" key="4">
    <source>
        <dbReference type="Proteomes" id="UP000663880"/>
    </source>
</evidence>
<dbReference type="PANTHER" id="PTHR19446">
    <property type="entry name" value="REVERSE TRANSCRIPTASES"/>
    <property type="match status" value="1"/>
</dbReference>
<name>A0A821X492_9NEOP</name>
<dbReference type="Pfam" id="PF00078">
    <property type="entry name" value="RVT_1"/>
    <property type="match status" value="1"/>
</dbReference>